<organism evidence="3 4">
    <name type="scientific">Ascoidea rubescens DSM 1968</name>
    <dbReference type="NCBI Taxonomy" id="1344418"/>
    <lineage>
        <taxon>Eukaryota</taxon>
        <taxon>Fungi</taxon>
        <taxon>Dikarya</taxon>
        <taxon>Ascomycota</taxon>
        <taxon>Saccharomycotina</taxon>
        <taxon>Saccharomycetes</taxon>
        <taxon>Ascoideaceae</taxon>
        <taxon>Ascoidea</taxon>
    </lineage>
</organism>
<dbReference type="PROSITE" id="PS50011">
    <property type="entry name" value="PROTEIN_KINASE_DOM"/>
    <property type="match status" value="1"/>
</dbReference>
<dbReference type="InParanoid" id="A0A1D2VEV3"/>
<evidence type="ECO:0000313" key="4">
    <source>
        <dbReference type="Proteomes" id="UP000095038"/>
    </source>
</evidence>
<dbReference type="FunCoup" id="A0A1D2VEV3">
    <property type="interactions" value="203"/>
</dbReference>
<proteinExistence type="predicted"/>
<evidence type="ECO:0000313" key="3">
    <source>
        <dbReference type="EMBL" id="ODV60050.1"/>
    </source>
</evidence>
<gene>
    <name evidence="3" type="ORF">ASCRUDRAFT_36274</name>
</gene>
<dbReference type="GeneID" id="30964314"/>
<dbReference type="EMBL" id="KV454483">
    <property type="protein sequence ID" value="ODV60050.1"/>
    <property type="molecule type" value="Genomic_DNA"/>
</dbReference>
<dbReference type="GO" id="GO:0005524">
    <property type="term" value="F:ATP binding"/>
    <property type="evidence" value="ECO:0007669"/>
    <property type="project" value="InterPro"/>
</dbReference>
<dbReference type="SUPFAM" id="SSF56112">
    <property type="entry name" value="Protein kinase-like (PK-like)"/>
    <property type="match status" value="1"/>
</dbReference>
<dbReference type="RefSeq" id="XP_020046357.1">
    <property type="nucleotide sequence ID" value="XM_020190678.1"/>
</dbReference>
<name>A0A1D2VEV3_9ASCO</name>
<feature type="domain" description="Protein kinase" evidence="2">
    <location>
        <begin position="23"/>
        <end position="334"/>
    </location>
</feature>
<dbReference type="Proteomes" id="UP000095038">
    <property type="component" value="Unassembled WGS sequence"/>
</dbReference>
<keyword evidence="3" id="KW-0808">Transferase</keyword>
<evidence type="ECO:0000256" key="1">
    <source>
        <dbReference type="SAM" id="MobiDB-lite"/>
    </source>
</evidence>
<feature type="compositionally biased region" description="Acidic residues" evidence="1">
    <location>
        <begin position="398"/>
        <end position="410"/>
    </location>
</feature>
<dbReference type="InterPro" id="IPR000719">
    <property type="entry name" value="Prot_kinase_dom"/>
</dbReference>
<dbReference type="OrthoDB" id="1738954at2759"/>
<dbReference type="Gene3D" id="1.10.510.10">
    <property type="entry name" value="Transferase(Phosphotransferase) domain 1"/>
    <property type="match status" value="1"/>
</dbReference>
<dbReference type="InterPro" id="IPR008271">
    <property type="entry name" value="Ser/Thr_kinase_AS"/>
</dbReference>
<keyword evidence="4" id="KW-1185">Reference proteome</keyword>
<feature type="compositionally biased region" description="Basic and acidic residues" evidence="1">
    <location>
        <begin position="388"/>
        <end position="397"/>
    </location>
</feature>
<dbReference type="PANTHER" id="PTHR24347">
    <property type="entry name" value="SERINE/THREONINE-PROTEIN KINASE"/>
    <property type="match status" value="1"/>
</dbReference>
<dbReference type="AlphaFoldDB" id="A0A1D2VEV3"/>
<dbReference type="Gene3D" id="3.30.200.20">
    <property type="entry name" value="Phosphorylase Kinase, domain 1"/>
    <property type="match status" value="1"/>
</dbReference>
<protein>
    <submittedName>
        <fullName evidence="3">Pkinase-domain-containing protein</fullName>
    </submittedName>
</protein>
<feature type="region of interest" description="Disordered" evidence="1">
    <location>
        <begin position="388"/>
        <end position="416"/>
    </location>
</feature>
<dbReference type="Pfam" id="PF00069">
    <property type="entry name" value="Pkinase"/>
    <property type="match status" value="1"/>
</dbReference>
<dbReference type="STRING" id="1344418.A0A1D2VEV3"/>
<dbReference type="GO" id="GO:0004672">
    <property type="term" value="F:protein kinase activity"/>
    <property type="evidence" value="ECO:0007669"/>
    <property type="project" value="InterPro"/>
</dbReference>
<reference evidence="4" key="1">
    <citation type="submission" date="2016-05" db="EMBL/GenBank/DDBJ databases">
        <title>Comparative genomics of biotechnologically important yeasts.</title>
        <authorList>
            <consortium name="DOE Joint Genome Institute"/>
            <person name="Riley R."/>
            <person name="Haridas S."/>
            <person name="Wolfe K.H."/>
            <person name="Lopes M.R."/>
            <person name="Hittinger C.T."/>
            <person name="Goker M."/>
            <person name="Salamov A."/>
            <person name="Wisecaver J."/>
            <person name="Long T.M."/>
            <person name="Aerts A.L."/>
            <person name="Barry K."/>
            <person name="Choi C."/>
            <person name="Clum A."/>
            <person name="Coughlan A.Y."/>
            <person name="Deshpande S."/>
            <person name="Douglass A.P."/>
            <person name="Hanson S.J."/>
            <person name="Klenk H.-P."/>
            <person name="Labutti K."/>
            <person name="Lapidus A."/>
            <person name="Lindquist E."/>
            <person name="Lipzen A."/>
            <person name="Meier-Kolthoff J.P."/>
            <person name="Ohm R.A."/>
            <person name="Otillar R.P."/>
            <person name="Pangilinan J."/>
            <person name="Peng Y."/>
            <person name="Rokas A."/>
            <person name="Rosa C.A."/>
            <person name="Scheuner C."/>
            <person name="Sibirny A.A."/>
            <person name="Slot J.C."/>
            <person name="Stielow J.B."/>
            <person name="Sun H."/>
            <person name="Kurtzman C.P."/>
            <person name="Blackwell M."/>
            <person name="Grigoriev I.V."/>
            <person name="Jeffries T.W."/>
        </authorList>
    </citation>
    <scope>NUCLEOTIDE SEQUENCE [LARGE SCALE GENOMIC DNA]</scope>
    <source>
        <strain evidence="4">DSM 1968</strain>
    </source>
</reference>
<dbReference type="InterPro" id="IPR011009">
    <property type="entry name" value="Kinase-like_dom_sf"/>
</dbReference>
<dbReference type="PROSITE" id="PS00108">
    <property type="entry name" value="PROTEIN_KINASE_ST"/>
    <property type="match status" value="1"/>
</dbReference>
<dbReference type="SMART" id="SM00220">
    <property type="entry name" value="S_TKc"/>
    <property type="match status" value="1"/>
</dbReference>
<evidence type="ECO:0000259" key="2">
    <source>
        <dbReference type="PROSITE" id="PS50011"/>
    </source>
</evidence>
<keyword evidence="3" id="KW-0418">Kinase</keyword>
<accession>A0A1D2VEV3</accession>
<sequence length="477" mass="55214">MYKLSISNLTLNKKYPILFQNNYNIIEQIGDGAFSVVFKAIDLASLNSSNIEPSTNNNPNDYKNKLHDNNFVAIKIINKSQLNSNQKSLILKEVSILKKLNHKNIVKFRNFLQDVNYFYIIQELCHGGEIFNQIVNLTYLSEDLSRHVILQIAEALNYLHNEIGIVHRDIKPENLLFNLIPYTRSECQHLRKSDDPKVKKDEGLFKYGYGGGTIGIVKLADFGLSKQIWELKTKTPCGTVGYVAPEIVKDEKYSKKVDLWALGCVLYTLLCGFPPFYDDKIDVLTVKISKGEFEFLSPWWDEISNGAKNCVKNLLSVNPKQRYDIKQFFSDPWIEEYLLKLPKDSNGNLIYAVDLDGEYSTRYYSPSAMLLRDAFEISAALNRMNEEKANNRERDQIIEEDEDEEDEDIYGNDNGTNHIHNKKISFNNINKNNEPTFDLKIETSTLLERRRKKKTNEPIIRHDVINNRRILQETEAF</sequence>